<reference evidence="2 3" key="1">
    <citation type="journal article" date="2024" name="BMC Genomics">
        <title>De novo assembly and annotation of Popillia japonica's genome with initial clues to its potential as an invasive pest.</title>
        <authorList>
            <person name="Cucini C."/>
            <person name="Boschi S."/>
            <person name="Funari R."/>
            <person name="Cardaioli E."/>
            <person name="Iannotti N."/>
            <person name="Marturano G."/>
            <person name="Paoli F."/>
            <person name="Bruttini M."/>
            <person name="Carapelli A."/>
            <person name="Frati F."/>
            <person name="Nardi F."/>
        </authorList>
    </citation>
    <scope>NUCLEOTIDE SEQUENCE [LARGE SCALE GENOMIC DNA]</scope>
    <source>
        <strain evidence="2">DMR45628</strain>
    </source>
</reference>
<comment type="caution">
    <text evidence="2">The sequence shown here is derived from an EMBL/GenBank/DDBJ whole genome shotgun (WGS) entry which is preliminary data.</text>
</comment>
<sequence length="315" mass="35569">MSIKILQVNLGRSRIAHDLLYAIACENNIDIVVISEPNKKISERYNFIMDNKKDVAIYLRNKNVGIRSHTAGNGYISIVWDNWCLFGCYFSPNISLEEFKESTDALAQDIRTVNLEAVVVGDFNSKFSMWGSPVMDGRGNGQPGWILTLLKRQGISQVLDKQKLVQKVKECFSAARTDIDPKSFVDTLTRINRDSTIVASRASRLMPYWWDADIHNKRILDLMGYPADYYIINKIKNEFSSGPDGVPCRLLCRVAPITVGPLTKLICLTTMDVFMDRTRPCGAFDLSTTATPPSTFEHPFALACTVQIMDLIRRK</sequence>
<organism evidence="2 3">
    <name type="scientific">Popillia japonica</name>
    <name type="common">Japanese beetle</name>
    <dbReference type="NCBI Taxonomy" id="7064"/>
    <lineage>
        <taxon>Eukaryota</taxon>
        <taxon>Metazoa</taxon>
        <taxon>Ecdysozoa</taxon>
        <taxon>Arthropoda</taxon>
        <taxon>Hexapoda</taxon>
        <taxon>Insecta</taxon>
        <taxon>Pterygota</taxon>
        <taxon>Neoptera</taxon>
        <taxon>Endopterygota</taxon>
        <taxon>Coleoptera</taxon>
        <taxon>Polyphaga</taxon>
        <taxon>Scarabaeiformia</taxon>
        <taxon>Scarabaeidae</taxon>
        <taxon>Rutelinae</taxon>
        <taxon>Popillia</taxon>
    </lineage>
</organism>
<evidence type="ECO:0000259" key="1">
    <source>
        <dbReference type="Pfam" id="PF14529"/>
    </source>
</evidence>
<dbReference type="Proteomes" id="UP001458880">
    <property type="component" value="Unassembled WGS sequence"/>
</dbReference>
<evidence type="ECO:0000313" key="3">
    <source>
        <dbReference type="Proteomes" id="UP001458880"/>
    </source>
</evidence>
<proteinExistence type="predicted"/>
<dbReference type="GO" id="GO:0003824">
    <property type="term" value="F:catalytic activity"/>
    <property type="evidence" value="ECO:0007669"/>
    <property type="project" value="InterPro"/>
</dbReference>
<dbReference type="Gene3D" id="3.60.10.10">
    <property type="entry name" value="Endonuclease/exonuclease/phosphatase"/>
    <property type="match status" value="1"/>
</dbReference>
<dbReference type="SUPFAM" id="SSF56219">
    <property type="entry name" value="DNase I-like"/>
    <property type="match status" value="1"/>
</dbReference>
<feature type="domain" description="Endonuclease/exonuclease/phosphatase" evidence="1">
    <location>
        <begin position="84"/>
        <end position="186"/>
    </location>
</feature>
<protein>
    <recommendedName>
        <fullName evidence="1">Endonuclease/exonuclease/phosphatase domain-containing protein</fullName>
    </recommendedName>
</protein>
<keyword evidence="3" id="KW-1185">Reference proteome</keyword>
<dbReference type="InterPro" id="IPR036691">
    <property type="entry name" value="Endo/exonu/phosph_ase_sf"/>
</dbReference>
<dbReference type="AlphaFoldDB" id="A0AAW1L6S3"/>
<accession>A0AAW1L6S3</accession>
<name>A0AAW1L6S3_POPJA</name>
<evidence type="ECO:0000313" key="2">
    <source>
        <dbReference type="EMBL" id="KAK9729591.1"/>
    </source>
</evidence>
<dbReference type="Pfam" id="PF14529">
    <property type="entry name" value="Exo_endo_phos_2"/>
    <property type="match status" value="1"/>
</dbReference>
<gene>
    <name evidence="2" type="ORF">QE152_g15874</name>
</gene>
<dbReference type="InterPro" id="IPR005135">
    <property type="entry name" value="Endo/exonuclease/phosphatase"/>
</dbReference>
<dbReference type="EMBL" id="JASPKY010000159">
    <property type="protein sequence ID" value="KAK9729591.1"/>
    <property type="molecule type" value="Genomic_DNA"/>
</dbReference>